<reference evidence="29" key="1">
    <citation type="submission" date="2024-06" db="EMBL/GenBank/DDBJ databases">
        <authorList>
            <person name="Ryan C."/>
        </authorList>
    </citation>
    <scope>NUCLEOTIDE SEQUENCE [LARGE SCALE GENOMIC DNA]</scope>
</reference>
<keyword evidence="9" id="KW-0808">Transferase</keyword>
<dbReference type="Pfam" id="PF00069">
    <property type="entry name" value="Pkinase"/>
    <property type="match status" value="1"/>
</dbReference>
<dbReference type="Pfam" id="PF00560">
    <property type="entry name" value="LRR_1"/>
    <property type="match status" value="9"/>
</dbReference>
<dbReference type="Gene3D" id="3.80.10.10">
    <property type="entry name" value="Ribonuclease Inhibitor"/>
    <property type="match status" value="6"/>
</dbReference>
<dbReference type="EMBL" id="OZ075121">
    <property type="protein sequence ID" value="CAL4899323.1"/>
    <property type="molecule type" value="Genomic_DNA"/>
</dbReference>
<keyword evidence="5" id="KW-1003">Cell membrane</keyword>
<dbReference type="SMART" id="SM00369">
    <property type="entry name" value="LRR_TYP"/>
    <property type="match status" value="8"/>
</dbReference>
<evidence type="ECO:0000256" key="20">
    <source>
        <dbReference type="ARBA" id="ARBA00047899"/>
    </source>
</evidence>
<evidence type="ECO:0000256" key="13">
    <source>
        <dbReference type="ARBA" id="ARBA00022741"/>
    </source>
</evidence>
<keyword evidence="10 26" id="KW-0812">Transmembrane</keyword>
<dbReference type="InterPro" id="IPR000719">
    <property type="entry name" value="Prot_kinase_dom"/>
</dbReference>
<dbReference type="InterPro" id="IPR051716">
    <property type="entry name" value="Plant_RL_S/T_kinase"/>
</dbReference>
<evidence type="ECO:0000256" key="4">
    <source>
        <dbReference type="ARBA" id="ARBA00012513"/>
    </source>
</evidence>
<evidence type="ECO:0000256" key="16">
    <source>
        <dbReference type="ARBA" id="ARBA00022989"/>
    </source>
</evidence>
<evidence type="ECO:0000256" key="11">
    <source>
        <dbReference type="ARBA" id="ARBA00022729"/>
    </source>
</evidence>
<evidence type="ECO:0000256" key="10">
    <source>
        <dbReference type="ARBA" id="ARBA00022692"/>
    </source>
</evidence>
<feature type="binding site" evidence="25">
    <location>
        <position position="783"/>
    </location>
    <ligand>
        <name>ATP</name>
        <dbReference type="ChEBI" id="CHEBI:30616"/>
    </ligand>
</feature>
<evidence type="ECO:0000256" key="21">
    <source>
        <dbReference type="ARBA" id="ARBA00048679"/>
    </source>
</evidence>
<gene>
    <name evidence="28" type="ORF">URODEC1_LOCUS8157</name>
</gene>
<dbReference type="AlphaFoldDB" id="A0ABC8VYD1"/>
<proteinExistence type="inferred from homology"/>
<name>A0ABC8VYD1_9POAL</name>
<keyword evidence="13 25" id="KW-0547">Nucleotide-binding</keyword>
<evidence type="ECO:0000256" key="22">
    <source>
        <dbReference type="ARBA" id="ARBA00054320"/>
    </source>
</evidence>
<feature type="domain" description="Protein kinase" evidence="27">
    <location>
        <begin position="753"/>
        <end position="1047"/>
    </location>
</feature>
<comment type="function">
    <text evidence="22">Receptor kinase that detects X.oryzae pv. oryzae protein Ax21 to promote innate immunity. Following X.oryzae pv. oryzae protein Ax21 detection, undergoes cleavage, releasing the processed protein kinase Xa21 chain.</text>
</comment>
<keyword evidence="8" id="KW-0433">Leucine-rich repeat</keyword>
<dbReference type="FunFam" id="3.80.10.10:FF:000275">
    <property type="entry name" value="Leucine-rich repeat receptor-like protein kinase"/>
    <property type="match status" value="1"/>
</dbReference>
<organism evidence="28 29">
    <name type="scientific">Urochloa decumbens</name>
    <dbReference type="NCBI Taxonomy" id="240449"/>
    <lineage>
        <taxon>Eukaryota</taxon>
        <taxon>Viridiplantae</taxon>
        <taxon>Streptophyta</taxon>
        <taxon>Embryophyta</taxon>
        <taxon>Tracheophyta</taxon>
        <taxon>Spermatophyta</taxon>
        <taxon>Magnoliopsida</taxon>
        <taxon>Liliopsida</taxon>
        <taxon>Poales</taxon>
        <taxon>Poaceae</taxon>
        <taxon>PACMAD clade</taxon>
        <taxon>Panicoideae</taxon>
        <taxon>Panicodae</taxon>
        <taxon>Paniceae</taxon>
        <taxon>Melinidinae</taxon>
        <taxon>Urochloa</taxon>
    </lineage>
</organism>
<dbReference type="EC" id="2.7.11.1" evidence="4"/>
<dbReference type="PANTHER" id="PTHR48053:SF37">
    <property type="entry name" value="LEUCINE-RICH REPEAT PROTEIN KINASE FAMILY PROTEIN"/>
    <property type="match status" value="1"/>
</dbReference>
<protein>
    <recommendedName>
        <fullName evidence="24">Receptor kinase-like protein Xa21</fullName>
        <ecNumber evidence="4">2.7.11.1</ecNumber>
    </recommendedName>
</protein>
<keyword evidence="16 26" id="KW-1133">Transmembrane helix</keyword>
<accession>A0ABC8VYD1</accession>
<evidence type="ECO:0000256" key="24">
    <source>
        <dbReference type="ARBA" id="ARBA00072040"/>
    </source>
</evidence>
<dbReference type="InterPro" id="IPR013210">
    <property type="entry name" value="LRR_N_plant-typ"/>
</dbReference>
<comment type="catalytic activity">
    <reaction evidence="20">
        <text>L-threonyl-[protein] + ATP = O-phospho-L-threonyl-[protein] + ADP + H(+)</text>
        <dbReference type="Rhea" id="RHEA:46608"/>
        <dbReference type="Rhea" id="RHEA-COMP:11060"/>
        <dbReference type="Rhea" id="RHEA-COMP:11605"/>
        <dbReference type="ChEBI" id="CHEBI:15378"/>
        <dbReference type="ChEBI" id="CHEBI:30013"/>
        <dbReference type="ChEBI" id="CHEBI:30616"/>
        <dbReference type="ChEBI" id="CHEBI:61977"/>
        <dbReference type="ChEBI" id="CHEBI:456216"/>
        <dbReference type="EC" id="2.7.11.1"/>
    </reaction>
</comment>
<reference evidence="28 29" key="2">
    <citation type="submission" date="2024-10" db="EMBL/GenBank/DDBJ databases">
        <authorList>
            <person name="Ryan C."/>
        </authorList>
    </citation>
    <scope>NUCLEOTIDE SEQUENCE [LARGE SCALE GENOMIC DNA]</scope>
</reference>
<evidence type="ECO:0000256" key="5">
    <source>
        <dbReference type="ARBA" id="ARBA00022475"/>
    </source>
</evidence>
<dbReference type="FunFam" id="3.30.200.20:FF:000432">
    <property type="entry name" value="LRR receptor-like serine/threonine-protein kinase EFR"/>
    <property type="match status" value="1"/>
</dbReference>
<dbReference type="SUPFAM" id="SSF56112">
    <property type="entry name" value="Protein kinase-like (PK-like)"/>
    <property type="match status" value="1"/>
</dbReference>
<comment type="subcellular location">
    <subcellularLocation>
        <location evidence="1">Cell membrane</location>
        <topology evidence="1">Single-pass type I membrane protein</topology>
    </subcellularLocation>
    <subcellularLocation>
        <location evidence="2">Endoplasmic reticulum membrane</location>
        <topology evidence="2">Single-pass membrane protein</topology>
    </subcellularLocation>
</comment>
<evidence type="ECO:0000313" key="28">
    <source>
        <dbReference type="EMBL" id="CAL4899323.1"/>
    </source>
</evidence>
<dbReference type="InterPro" id="IPR001611">
    <property type="entry name" value="Leu-rich_rpt"/>
</dbReference>
<dbReference type="SUPFAM" id="SSF52058">
    <property type="entry name" value="L domain-like"/>
    <property type="match status" value="1"/>
</dbReference>
<keyword evidence="14" id="KW-0418">Kinase</keyword>
<dbReference type="GO" id="GO:0005524">
    <property type="term" value="F:ATP binding"/>
    <property type="evidence" value="ECO:0007669"/>
    <property type="project" value="UniProtKB-UniRule"/>
</dbReference>
<evidence type="ECO:0000313" key="29">
    <source>
        <dbReference type="Proteomes" id="UP001497457"/>
    </source>
</evidence>
<evidence type="ECO:0000256" key="8">
    <source>
        <dbReference type="ARBA" id="ARBA00022614"/>
    </source>
</evidence>
<dbReference type="FunFam" id="3.80.10.10:FF:000288">
    <property type="entry name" value="LRR receptor-like serine/threonine-protein kinase EFR"/>
    <property type="match status" value="1"/>
</dbReference>
<feature type="transmembrane region" description="Helical" evidence="26">
    <location>
        <begin position="698"/>
        <end position="720"/>
    </location>
</feature>
<dbReference type="GO" id="GO:0005886">
    <property type="term" value="C:plasma membrane"/>
    <property type="evidence" value="ECO:0007669"/>
    <property type="project" value="UniProtKB-SubCell"/>
</dbReference>
<keyword evidence="29" id="KW-1185">Reference proteome</keyword>
<dbReference type="SMART" id="SM00220">
    <property type="entry name" value="S_TKc"/>
    <property type="match status" value="1"/>
</dbReference>
<dbReference type="InterPro" id="IPR003591">
    <property type="entry name" value="Leu-rich_rpt_typical-subtyp"/>
</dbReference>
<dbReference type="Gene3D" id="1.10.510.10">
    <property type="entry name" value="Transferase(Phosphotransferase) domain 1"/>
    <property type="match status" value="1"/>
</dbReference>
<dbReference type="Gene3D" id="3.30.200.20">
    <property type="entry name" value="Phosphorylase Kinase, domain 1"/>
    <property type="match status" value="1"/>
</dbReference>
<keyword evidence="17 26" id="KW-0472">Membrane</keyword>
<comment type="function">
    <text evidence="23">The processed protein kinase Xa21 chain released by protein cleavage after X.oryzae pv. oryzae protein Ax21 detection translocates into the nucleus where it can bind and regulate WRKY62, a transcription factor. Confers resistance to the bacterial pathogen X.oryzae pv. oryzae (Xoo).</text>
</comment>
<evidence type="ECO:0000256" key="9">
    <source>
        <dbReference type="ARBA" id="ARBA00022679"/>
    </source>
</evidence>
<evidence type="ECO:0000256" key="23">
    <source>
        <dbReference type="ARBA" id="ARBA00056628"/>
    </source>
</evidence>
<evidence type="ECO:0000259" key="27">
    <source>
        <dbReference type="PROSITE" id="PS50011"/>
    </source>
</evidence>
<dbReference type="InterPro" id="IPR032675">
    <property type="entry name" value="LRR_dom_sf"/>
</dbReference>
<dbReference type="GO" id="GO:0004674">
    <property type="term" value="F:protein serine/threonine kinase activity"/>
    <property type="evidence" value="ECO:0007669"/>
    <property type="project" value="UniProtKB-KW"/>
</dbReference>
<dbReference type="InterPro" id="IPR008271">
    <property type="entry name" value="Ser/Thr_kinase_AS"/>
</dbReference>
<dbReference type="GO" id="GO:0005789">
    <property type="term" value="C:endoplasmic reticulum membrane"/>
    <property type="evidence" value="ECO:0007669"/>
    <property type="project" value="UniProtKB-SubCell"/>
</dbReference>
<evidence type="ECO:0000256" key="7">
    <source>
        <dbReference type="ARBA" id="ARBA00022553"/>
    </source>
</evidence>
<evidence type="ECO:0000256" key="26">
    <source>
        <dbReference type="SAM" id="Phobius"/>
    </source>
</evidence>
<dbReference type="PROSITE" id="PS50011">
    <property type="entry name" value="PROTEIN_KINASE_DOM"/>
    <property type="match status" value="1"/>
</dbReference>
<comment type="catalytic activity">
    <reaction evidence="21">
        <text>L-seryl-[protein] + ATP = O-phospho-L-seryl-[protein] + ADP + H(+)</text>
        <dbReference type="Rhea" id="RHEA:17989"/>
        <dbReference type="Rhea" id="RHEA-COMP:9863"/>
        <dbReference type="Rhea" id="RHEA-COMP:11604"/>
        <dbReference type="ChEBI" id="CHEBI:15378"/>
        <dbReference type="ChEBI" id="CHEBI:29999"/>
        <dbReference type="ChEBI" id="CHEBI:30616"/>
        <dbReference type="ChEBI" id="CHEBI:83421"/>
        <dbReference type="ChEBI" id="CHEBI:456216"/>
        <dbReference type="EC" id="2.7.11.1"/>
    </reaction>
</comment>
<evidence type="ECO:0000256" key="15">
    <source>
        <dbReference type="ARBA" id="ARBA00022840"/>
    </source>
</evidence>
<keyword evidence="19" id="KW-0325">Glycoprotein</keyword>
<evidence type="ECO:0000256" key="18">
    <source>
        <dbReference type="ARBA" id="ARBA00023170"/>
    </source>
</evidence>
<dbReference type="PANTHER" id="PTHR48053">
    <property type="entry name" value="LEUCINE RICH REPEAT FAMILY PROTEIN, EXPRESSED"/>
    <property type="match status" value="1"/>
</dbReference>
<keyword evidence="12" id="KW-0677">Repeat</keyword>
<dbReference type="InterPro" id="IPR017441">
    <property type="entry name" value="Protein_kinase_ATP_BS"/>
</dbReference>
<keyword evidence="18" id="KW-0675">Receptor</keyword>
<keyword evidence="11" id="KW-0732">Signal</keyword>
<sequence length="1049" mass="113606">MEASTPQGNKQTYITTMSLALCKLLSAHLTLVLLSATIACLGTASGSVNHTTNTPDQEALLCFKSHLSQSNRRGISAFATWSNGTLDFCRWQGVLCSRHGPTPRVDALYLEGEGLIGQIPSCISNLTYLSRIHLPANQINGVMPPELGQLRRLQYINLSFNTISGVIPADLPSCSHLQVVDLTKNNLGGGIPAALFNSSVIKTVDLRMNNLSGPIPHLLPNFSTSLQFLGLTGNSLSGDIPSSLGTLSSLVYLLAAENQLIGSIPDSLARLPNIQVFDFTYNFLSGTFPDTFYNLSSLIFLGLANNSLAGKIPSTIGNTLPNIKVLSLSANKFHGEIPKSLANATNLVSVFLDDNTFHGIIPSLGYLKNLQTVSMSQNHKLEAGDWGFLSSLINCTQLAYLIFDGNNLHGDLPSSVANLSTNLEYLVLGLNHITGTIPSGIGNLVSLSMMYLDNNSLTGPIPDSIGKLHRLNVLNLSKNRFSGQIPTSLGNLDQLTELYLQENSLSGAIPANLAGCKKLLALNLSSNTLGGQIPNELFRNLNQLSWWLDLSNNQLTHSIPDEVGSLINLASLNISNNNISGRIPSTLGSCALLITLRLEGNILEGHIPPSLTNLKGVNEMDFSRNNLSGEIPEFLELFNSLMYLNLSFNNLDGPIPTKGIFANATSRLSLQGNPMLCASSPMLQLPLCSAKLSRSNKLLVPLLAVVLSCVAVSVILVLYFKKATRNDSQQKQDSSTELKMLSYNDISKATNGFSSANLIGSGQSSLVYKGTLYGEVDQLVAVKVFKLDLFGESNSFISECTALRNARHRNLVKVITACSTCDHSGNQFKALILEYMEKGTLDNYLHTNRYGYLSLSARISIAVEIASVLDYLHNWSAPPLVHCDLKPSNILFDDCNVAHVADFGLARFLHGSSPGEHQNSTSLIGARGSLGYIAPEYGMGSRISPEGDVYSYGIVLMEMLTGKCPTNELFKDGFTLHSYVQEALPQIGEILDRNLIQEIAGYHNPETQICILRLLNLALLCSEESPQERPGMQEICCEVVAVKEHFLSL</sequence>
<dbReference type="FunFam" id="3.80.10.10:FF:001158">
    <property type="entry name" value="Leucine-rich repeat protein kinase family protein"/>
    <property type="match status" value="1"/>
</dbReference>
<dbReference type="Pfam" id="PF08263">
    <property type="entry name" value="LRRNT_2"/>
    <property type="match status" value="1"/>
</dbReference>
<evidence type="ECO:0000256" key="3">
    <source>
        <dbReference type="ARBA" id="ARBA00008684"/>
    </source>
</evidence>
<dbReference type="PROSITE" id="PS00107">
    <property type="entry name" value="PROTEIN_KINASE_ATP"/>
    <property type="match status" value="1"/>
</dbReference>
<evidence type="ECO:0000256" key="17">
    <source>
        <dbReference type="ARBA" id="ARBA00023136"/>
    </source>
</evidence>
<dbReference type="Proteomes" id="UP001497457">
    <property type="component" value="Chromosome 11b"/>
</dbReference>
<dbReference type="InterPro" id="IPR011009">
    <property type="entry name" value="Kinase-like_dom_sf"/>
</dbReference>
<evidence type="ECO:0000256" key="25">
    <source>
        <dbReference type="PROSITE-ProRule" id="PRU10141"/>
    </source>
</evidence>
<evidence type="ECO:0000256" key="12">
    <source>
        <dbReference type="ARBA" id="ARBA00022737"/>
    </source>
</evidence>
<keyword evidence="6" id="KW-0723">Serine/threonine-protein kinase</keyword>
<comment type="similarity">
    <text evidence="3">Belongs to the protein kinase superfamily. Ser/Thr protein kinase family.</text>
</comment>
<dbReference type="FunFam" id="1.10.510.10:FF:000358">
    <property type="entry name" value="Putative leucine-rich repeat receptor-like serine/threonine-protein kinase"/>
    <property type="match status" value="1"/>
</dbReference>
<evidence type="ECO:0000256" key="1">
    <source>
        <dbReference type="ARBA" id="ARBA00004251"/>
    </source>
</evidence>
<evidence type="ECO:0000256" key="6">
    <source>
        <dbReference type="ARBA" id="ARBA00022527"/>
    </source>
</evidence>
<evidence type="ECO:0000256" key="14">
    <source>
        <dbReference type="ARBA" id="ARBA00022777"/>
    </source>
</evidence>
<dbReference type="SUPFAM" id="SSF52047">
    <property type="entry name" value="RNI-like"/>
    <property type="match status" value="1"/>
</dbReference>
<keyword evidence="7" id="KW-0597">Phosphoprotein</keyword>
<evidence type="ECO:0000256" key="2">
    <source>
        <dbReference type="ARBA" id="ARBA00004389"/>
    </source>
</evidence>
<dbReference type="PROSITE" id="PS00108">
    <property type="entry name" value="PROTEIN_KINASE_ST"/>
    <property type="match status" value="1"/>
</dbReference>
<keyword evidence="15 25" id="KW-0067">ATP-binding</keyword>
<evidence type="ECO:0000256" key="19">
    <source>
        <dbReference type="ARBA" id="ARBA00023180"/>
    </source>
</evidence>